<dbReference type="OrthoDB" id="6155486at2759"/>
<dbReference type="PROSITE" id="PS50950">
    <property type="entry name" value="ZF_THAP"/>
    <property type="match status" value="1"/>
</dbReference>
<evidence type="ECO:0000256" key="5">
    <source>
        <dbReference type="ARBA" id="ARBA00022833"/>
    </source>
</evidence>
<dbReference type="SMART" id="SM00980">
    <property type="entry name" value="THAP"/>
    <property type="match status" value="1"/>
</dbReference>
<gene>
    <name evidence="14" type="ORF">MGAL_10B056899</name>
</gene>
<keyword evidence="4 12" id="KW-0863">Zinc-finger</keyword>
<dbReference type="GO" id="GO:0005654">
    <property type="term" value="C:nucleoplasm"/>
    <property type="evidence" value="ECO:0007669"/>
    <property type="project" value="UniProtKB-SubCell"/>
</dbReference>
<dbReference type="Proteomes" id="UP000596742">
    <property type="component" value="Unassembled WGS sequence"/>
</dbReference>
<evidence type="ECO:0000256" key="4">
    <source>
        <dbReference type="ARBA" id="ARBA00022771"/>
    </source>
</evidence>
<dbReference type="EMBL" id="UYJE01009022">
    <property type="protein sequence ID" value="VDI69379.1"/>
    <property type="molecule type" value="Genomic_DNA"/>
</dbReference>
<reference evidence="14" key="1">
    <citation type="submission" date="2018-11" db="EMBL/GenBank/DDBJ databases">
        <authorList>
            <person name="Alioto T."/>
            <person name="Alioto T."/>
        </authorList>
    </citation>
    <scope>NUCLEOTIDE SEQUENCE</scope>
</reference>
<evidence type="ECO:0000256" key="3">
    <source>
        <dbReference type="ARBA" id="ARBA00022723"/>
    </source>
</evidence>
<evidence type="ECO:0000256" key="10">
    <source>
        <dbReference type="ARBA" id="ARBA00023242"/>
    </source>
</evidence>
<sequence>MDDVKTSGKAKGNDKHCCVPLCNGNGRRHTDLSFHRFPQTDHRRNMWINAIRRDPGPMFNISDQTVVCSRHFKSTDFKWTPVRKTLKLDSVRRELFKHPVPQKRPRPESDTEIEADDDISLGCEPYPEFQEANLIVW</sequence>
<dbReference type="InterPro" id="IPR006612">
    <property type="entry name" value="THAP_Znf"/>
</dbReference>
<dbReference type="PANTHER" id="PTHR46600">
    <property type="entry name" value="THAP DOMAIN-CONTAINING"/>
    <property type="match status" value="1"/>
</dbReference>
<keyword evidence="5" id="KW-0862">Zinc</keyword>
<protein>
    <recommendedName>
        <fullName evidence="13">THAP-type domain-containing protein</fullName>
    </recommendedName>
</protein>
<evidence type="ECO:0000256" key="11">
    <source>
        <dbReference type="ARBA" id="ARBA00023306"/>
    </source>
</evidence>
<evidence type="ECO:0000259" key="13">
    <source>
        <dbReference type="PROSITE" id="PS50950"/>
    </source>
</evidence>
<keyword evidence="7" id="KW-0175">Coiled coil</keyword>
<keyword evidence="11" id="KW-0131">Cell cycle</keyword>
<evidence type="ECO:0000256" key="2">
    <source>
        <dbReference type="ARBA" id="ARBA00006177"/>
    </source>
</evidence>
<evidence type="ECO:0000256" key="12">
    <source>
        <dbReference type="PROSITE-ProRule" id="PRU00309"/>
    </source>
</evidence>
<dbReference type="GO" id="GO:0008270">
    <property type="term" value="F:zinc ion binding"/>
    <property type="evidence" value="ECO:0007669"/>
    <property type="project" value="UniProtKB-KW"/>
</dbReference>
<evidence type="ECO:0000313" key="14">
    <source>
        <dbReference type="EMBL" id="VDI69379.1"/>
    </source>
</evidence>
<evidence type="ECO:0000256" key="1">
    <source>
        <dbReference type="ARBA" id="ARBA00004642"/>
    </source>
</evidence>
<dbReference type="AlphaFoldDB" id="A0A8B6GTU3"/>
<dbReference type="PANTHER" id="PTHR46600:SF1">
    <property type="entry name" value="THAP DOMAIN-CONTAINING PROTEIN 1"/>
    <property type="match status" value="1"/>
</dbReference>
<keyword evidence="8 12" id="KW-0238">DNA-binding</keyword>
<keyword evidence="10" id="KW-0539">Nucleus</keyword>
<comment type="subcellular location">
    <subcellularLocation>
        <location evidence="1">Nucleus</location>
        <location evidence="1">Nucleoplasm</location>
    </subcellularLocation>
</comment>
<proteinExistence type="inferred from homology"/>
<organism evidence="14 15">
    <name type="scientific">Mytilus galloprovincialis</name>
    <name type="common">Mediterranean mussel</name>
    <dbReference type="NCBI Taxonomy" id="29158"/>
    <lineage>
        <taxon>Eukaryota</taxon>
        <taxon>Metazoa</taxon>
        <taxon>Spiralia</taxon>
        <taxon>Lophotrochozoa</taxon>
        <taxon>Mollusca</taxon>
        <taxon>Bivalvia</taxon>
        <taxon>Autobranchia</taxon>
        <taxon>Pteriomorphia</taxon>
        <taxon>Mytilida</taxon>
        <taxon>Mytiloidea</taxon>
        <taxon>Mytilidae</taxon>
        <taxon>Mytilinae</taxon>
        <taxon>Mytilus</taxon>
    </lineage>
</organism>
<name>A0A8B6GTU3_MYTGA</name>
<dbReference type="InterPro" id="IPR026516">
    <property type="entry name" value="THAP1/10"/>
</dbReference>
<evidence type="ECO:0000313" key="15">
    <source>
        <dbReference type="Proteomes" id="UP000596742"/>
    </source>
</evidence>
<accession>A0A8B6GTU3</accession>
<keyword evidence="15" id="KW-1185">Reference proteome</keyword>
<evidence type="ECO:0000256" key="9">
    <source>
        <dbReference type="ARBA" id="ARBA00023163"/>
    </source>
</evidence>
<comment type="caution">
    <text evidence="14">The sequence shown here is derived from an EMBL/GenBank/DDBJ whole genome shotgun (WGS) entry which is preliminary data.</text>
</comment>
<dbReference type="SMART" id="SM00692">
    <property type="entry name" value="DM3"/>
    <property type="match status" value="1"/>
</dbReference>
<evidence type="ECO:0000256" key="7">
    <source>
        <dbReference type="ARBA" id="ARBA00023054"/>
    </source>
</evidence>
<evidence type="ECO:0000256" key="6">
    <source>
        <dbReference type="ARBA" id="ARBA00023015"/>
    </source>
</evidence>
<evidence type="ECO:0000256" key="8">
    <source>
        <dbReference type="ARBA" id="ARBA00023125"/>
    </source>
</evidence>
<keyword evidence="9" id="KW-0804">Transcription</keyword>
<dbReference type="InterPro" id="IPR038441">
    <property type="entry name" value="THAP_Znf_sf"/>
</dbReference>
<keyword evidence="6" id="KW-0805">Transcription regulation</keyword>
<feature type="domain" description="THAP-type" evidence="13">
    <location>
        <begin position="13"/>
        <end position="104"/>
    </location>
</feature>
<dbReference type="SUPFAM" id="SSF57716">
    <property type="entry name" value="Glucocorticoid receptor-like (DNA-binding domain)"/>
    <property type="match status" value="1"/>
</dbReference>
<dbReference type="Gene3D" id="6.20.210.20">
    <property type="entry name" value="THAP domain"/>
    <property type="match status" value="1"/>
</dbReference>
<comment type="similarity">
    <text evidence="2">Belongs to the THAP1 family.</text>
</comment>
<dbReference type="Pfam" id="PF05485">
    <property type="entry name" value="THAP"/>
    <property type="match status" value="1"/>
</dbReference>
<dbReference type="GO" id="GO:0043565">
    <property type="term" value="F:sequence-specific DNA binding"/>
    <property type="evidence" value="ECO:0007669"/>
    <property type="project" value="InterPro"/>
</dbReference>
<keyword evidence="3" id="KW-0479">Metal-binding</keyword>